<sequence length="261" mass="29511">MLWELFVDECLQLFQVAPQLTYCDLQRIINGSANHPIPQRPTVVSSLKRLSIAIYDIPPFLLFGRIQTPALEYVDYSSNTLVGLKSLVTRSASPLHSLSLLGVESQMHDIIDLLRATTWLKELNIDDCPVTDEFIDLLAITASIPLHEVADGFLPHLQKLEIRVLWAEFSWNSFASMLAAPSTSEPETNHRRPLSSVSFHMPVNDVDPSRFINEEAILRLTEVTERGFDLTIGYGNKIADLLAESRKFHEDRRREAEGAQE</sequence>
<gene>
    <name evidence="1" type="ORF">AAE3_LOCUS12921</name>
</gene>
<reference evidence="1 2" key="1">
    <citation type="submission" date="2020-01" db="EMBL/GenBank/DDBJ databases">
        <authorList>
            <person name="Gupta K D."/>
        </authorList>
    </citation>
    <scope>NUCLEOTIDE SEQUENCE [LARGE SCALE GENOMIC DNA]</scope>
</reference>
<dbReference type="InterPro" id="IPR032675">
    <property type="entry name" value="LRR_dom_sf"/>
</dbReference>
<dbReference type="AlphaFoldDB" id="A0A8S0XT27"/>
<accession>A0A8S0XT27</accession>
<comment type="caution">
    <text evidence="1">The sequence shown here is derived from an EMBL/GenBank/DDBJ whole genome shotgun (WGS) entry which is preliminary data.</text>
</comment>
<name>A0A8S0XT27_CYCAE</name>
<proteinExistence type="predicted"/>
<dbReference type="Gene3D" id="3.80.10.10">
    <property type="entry name" value="Ribonuclease Inhibitor"/>
    <property type="match status" value="1"/>
</dbReference>
<organism evidence="1 2">
    <name type="scientific">Cyclocybe aegerita</name>
    <name type="common">Black poplar mushroom</name>
    <name type="synonym">Agrocybe aegerita</name>
    <dbReference type="NCBI Taxonomy" id="1973307"/>
    <lineage>
        <taxon>Eukaryota</taxon>
        <taxon>Fungi</taxon>
        <taxon>Dikarya</taxon>
        <taxon>Basidiomycota</taxon>
        <taxon>Agaricomycotina</taxon>
        <taxon>Agaricomycetes</taxon>
        <taxon>Agaricomycetidae</taxon>
        <taxon>Agaricales</taxon>
        <taxon>Agaricineae</taxon>
        <taxon>Bolbitiaceae</taxon>
        <taxon>Cyclocybe</taxon>
    </lineage>
</organism>
<keyword evidence="2" id="KW-1185">Reference proteome</keyword>
<dbReference type="EMBL" id="CACVBS010000094">
    <property type="protein sequence ID" value="CAA7270683.1"/>
    <property type="molecule type" value="Genomic_DNA"/>
</dbReference>
<evidence type="ECO:0000313" key="1">
    <source>
        <dbReference type="EMBL" id="CAA7270683.1"/>
    </source>
</evidence>
<dbReference type="Proteomes" id="UP000467700">
    <property type="component" value="Unassembled WGS sequence"/>
</dbReference>
<protein>
    <submittedName>
        <fullName evidence="1">Uncharacterized protein</fullName>
    </submittedName>
</protein>
<evidence type="ECO:0000313" key="2">
    <source>
        <dbReference type="Proteomes" id="UP000467700"/>
    </source>
</evidence>
<dbReference type="SUPFAM" id="SSF52047">
    <property type="entry name" value="RNI-like"/>
    <property type="match status" value="1"/>
</dbReference>
<dbReference type="OrthoDB" id="3003884at2759"/>